<dbReference type="InterPro" id="IPR036865">
    <property type="entry name" value="CRAL-TRIO_dom_sf"/>
</dbReference>
<protein>
    <submittedName>
        <fullName evidence="3">Random slug protein 5-like</fullName>
    </submittedName>
</protein>
<dbReference type="Pfam" id="PF00650">
    <property type="entry name" value="CRAL_TRIO"/>
    <property type="match status" value="1"/>
</dbReference>
<dbReference type="InterPro" id="IPR001251">
    <property type="entry name" value="CRAL-TRIO_dom"/>
</dbReference>
<evidence type="ECO:0000256" key="1">
    <source>
        <dbReference type="SAM" id="MobiDB-lite"/>
    </source>
</evidence>
<dbReference type="GO" id="GO:0008526">
    <property type="term" value="F:phosphatidylinositol transfer activity"/>
    <property type="evidence" value="ECO:0007669"/>
    <property type="project" value="TreeGrafter"/>
</dbReference>
<dbReference type="CDD" id="cd00170">
    <property type="entry name" value="SEC14"/>
    <property type="match status" value="1"/>
</dbReference>
<organism evidence="3 5">
    <name type="scientific">Iris pallida</name>
    <name type="common">Sweet iris</name>
    <dbReference type="NCBI Taxonomy" id="29817"/>
    <lineage>
        <taxon>Eukaryota</taxon>
        <taxon>Viridiplantae</taxon>
        <taxon>Streptophyta</taxon>
        <taxon>Embryophyta</taxon>
        <taxon>Tracheophyta</taxon>
        <taxon>Spermatophyta</taxon>
        <taxon>Magnoliopsida</taxon>
        <taxon>Liliopsida</taxon>
        <taxon>Asparagales</taxon>
        <taxon>Iridaceae</taxon>
        <taxon>Iridoideae</taxon>
        <taxon>Irideae</taxon>
        <taxon>Iris</taxon>
    </lineage>
</organism>
<dbReference type="InterPro" id="IPR011074">
    <property type="entry name" value="CRAL/TRIO_N_dom"/>
</dbReference>
<dbReference type="PROSITE" id="PS50191">
    <property type="entry name" value="CRAL_TRIO"/>
    <property type="match status" value="1"/>
</dbReference>
<dbReference type="SUPFAM" id="SSF46938">
    <property type="entry name" value="CRAL/TRIO N-terminal domain"/>
    <property type="match status" value="1"/>
</dbReference>
<dbReference type="Pfam" id="PF03765">
    <property type="entry name" value="CRAL_TRIO_N"/>
    <property type="match status" value="1"/>
</dbReference>
<dbReference type="InterPro" id="IPR036273">
    <property type="entry name" value="CRAL/TRIO_N_dom_sf"/>
</dbReference>
<keyword evidence="5" id="KW-1185">Reference proteome</keyword>
<feature type="domain" description="CRAL-TRIO" evidence="2">
    <location>
        <begin position="82"/>
        <end position="245"/>
    </location>
</feature>
<gene>
    <name evidence="3" type="ORF">M6B38_241455</name>
    <name evidence="4" type="ORF">M6B38_241460</name>
</gene>
<sequence length="331" mass="38330">MSLNNSGSNGSEKHPLLEEQRAMISEVRVSLGPLPDKLSLYCSDACIRRYLTARNWNVEKATKMLRETLKWRLNYKPEEIRWEEIAHEAETGKIYRPNFVDKYGRSVLVMRPACQNTKSTKGQIRYLVYCMENAILNLPTDQEQIVWLIDFCGFNMSHISVKVTKETARVLQDHYPERLGLAILYNPPKLFEPFWKMVKTFLEPKTYDKVKFVYSDDDNSFKIMEDLFDMDKLESSFGGNSQVGFNITDYAARMREDDRKMSLFWSRENASDTSGQFVTPNTKTNSETDSDKSVEEEEENSTSQDRVEELNINGSGTNNERLISPESKPQN</sequence>
<dbReference type="PANTHER" id="PTHR45824">
    <property type="entry name" value="GH16843P"/>
    <property type="match status" value="1"/>
</dbReference>
<name>A0AAX6DJ67_IRIPA</name>
<dbReference type="Gene3D" id="3.40.525.10">
    <property type="entry name" value="CRAL-TRIO lipid binding domain"/>
    <property type="match status" value="1"/>
</dbReference>
<dbReference type="Proteomes" id="UP001140949">
    <property type="component" value="Unassembled WGS sequence"/>
</dbReference>
<dbReference type="SUPFAM" id="SSF52087">
    <property type="entry name" value="CRAL/TRIO domain"/>
    <property type="match status" value="1"/>
</dbReference>
<evidence type="ECO:0000313" key="4">
    <source>
        <dbReference type="EMBL" id="KAJ6791818.1"/>
    </source>
</evidence>
<evidence type="ECO:0000259" key="2">
    <source>
        <dbReference type="PROSITE" id="PS50191"/>
    </source>
</evidence>
<reference evidence="3" key="2">
    <citation type="submission" date="2023-04" db="EMBL/GenBank/DDBJ databases">
        <authorList>
            <person name="Bruccoleri R.E."/>
            <person name="Oakeley E.J."/>
            <person name="Faust A.-M."/>
            <person name="Dessus-Babus S."/>
            <person name="Altorfer M."/>
            <person name="Burckhardt D."/>
            <person name="Oertli M."/>
            <person name="Naumann U."/>
            <person name="Petersen F."/>
            <person name="Wong J."/>
        </authorList>
    </citation>
    <scope>NUCLEOTIDE SEQUENCE</scope>
    <source>
        <strain evidence="3">GSM-AAB239-AS_SAM_17_03QT</strain>
        <tissue evidence="3">Leaf</tissue>
    </source>
</reference>
<dbReference type="FunFam" id="3.40.525.10:FF:000008">
    <property type="entry name" value="Phosphatidylinositol transfer protein 3"/>
    <property type="match status" value="1"/>
</dbReference>
<feature type="region of interest" description="Disordered" evidence="1">
    <location>
        <begin position="272"/>
        <end position="331"/>
    </location>
</feature>
<dbReference type="SMART" id="SM00516">
    <property type="entry name" value="SEC14"/>
    <property type="match status" value="1"/>
</dbReference>
<evidence type="ECO:0000313" key="5">
    <source>
        <dbReference type="Proteomes" id="UP001140949"/>
    </source>
</evidence>
<evidence type="ECO:0000313" key="3">
    <source>
        <dbReference type="EMBL" id="KAJ6791817.1"/>
    </source>
</evidence>
<dbReference type="EMBL" id="JANAVB010044218">
    <property type="protein sequence ID" value="KAJ6791818.1"/>
    <property type="molecule type" value="Genomic_DNA"/>
</dbReference>
<proteinExistence type="predicted"/>
<comment type="caution">
    <text evidence="3">The sequence shown here is derived from an EMBL/GenBank/DDBJ whole genome shotgun (WGS) entry which is preliminary data.</text>
</comment>
<dbReference type="PANTHER" id="PTHR45824:SF6">
    <property type="entry name" value="F16L1.9 PROTEIN"/>
    <property type="match status" value="1"/>
</dbReference>
<dbReference type="AlphaFoldDB" id="A0AAX6DJ67"/>
<dbReference type="InterPro" id="IPR052578">
    <property type="entry name" value="PI_Transfer_CRAL-TRIO"/>
</dbReference>
<feature type="compositionally biased region" description="Polar residues" evidence="1">
    <location>
        <begin position="272"/>
        <end position="287"/>
    </location>
</feature>
<reference evidence="3" key="1">
    <citation type="journal article" date="2023" name="GigaByte">
        <title>Genome assembly of the bearded iris, Iris pallida Lam.</title>
        <authorList>
            <person name="Bruccoleri R.E."/>
            <person name="Oakeley E.J."/>
            <person name="Faust A.M.E."/>
            <person name="Altorfer M."/>
            <person name="Dessus-Babus S."/>
            <person name="Burckhardt D."/>
            <person name="Oertli M."/>
            <person name="Naumann U."/>
            <person name="Petersen F."/>
            <person name="Wong J."/>
        </authorList>
    </citation>
    <scope>NUCLEOTIDE SEQUENCE</scope>
    <source>
        <strain evidence="3">GSM-AAB239-AS_SAM_17_03QT</strain>
    </source>
</reference>
<dbReference type="EMBL" id="JANAVB010044218">
    <property type="protein sequence ID" value="KAJ6791817.1"/>
    <property type="molecule type" value="Genomic_DNA"/>
</dbReference>
<dbReference type="SMART" id="SM01100">
    <property type="entry name" value="CRAL_TRIO_N"/>
    <property type="match status" value="1"/>
</dbReference>
<accession>A0AAX6DJ67</accession>
<feature type="compositionally biased region" description="Polar residues" evidence="1">
    <location>
        <begin position="312"/>
        <end position="331"/>
    </location>
</feature>